<protein>
    <submittedName>
        <fullName evidence="6">ATP-binding cassette domain-containing protein</fullName>
    </submittedName>
</protein>
<evidence type="ECO:0000256" key="3">
    <source>
        <dbReference type="ARBA" id="ARBA00022741"/>
    </source>
</evidence>
<dbReference type="PANTHER" id="PTHR42788:SF13">
    <property type="entry name" value="ALIPHATIC SULFONATES IMPORT ATP-BINDING PROTEIN SSUB"/>
    <property type="match status" value="1"/>
</dbReference>
<dbReference type="InterPro" id="IPR003439">
    <property type="entry name" value="ABC_transporter-like_ATP-bd"/>
</dbReference>
<evidence type="ECO:0000259" key="5">
    <source>
        <dbReference type="PROSITE" id="PS50893"/>
    </source>
</evidence>
<dbReference type="SUPFAM" id="SSF52540">
    <property type="entry name" value="P-loop containing nucleoside triphosphate hydrolases"/>
    <property type="match status" value="1"/>
</dbReference>
<feature type="domain" description="ABC transporter" evidence="5">
    <location>
        <begin position="4"/>
        <end position="230"/>
    </location>
</feature>
<evidence type="ECO:0000256" key="4">
    <source>
        <dbReference type="ARBA" id="ARBA00022840"/>
    </source>
</evidence>
<dbReference type="GO" id="GO:0016887">
    <property type="term" value="F:ATP hydrolysis activity"/>
    <property type="evidence" value="ECO:0007669"/>
    <property type="project" value="InterPro"/>
</dbReference>
<evidence type="ECO:0000313" key="6">
    <source>
        <dbReference type="EMBL" id="MWL45307.1"/>
    </source>
</evidence>
<dbReference type="PROSITE" id="PS00211">
    <property type="entry name" value="ABC_TRANSPORTER_1"/>
    <property type="match status" value="1"/>
</dbReference>
<evidence type="ECO:0000256" key="2">
    <source>
        <dbReference type="ARBA" id="ARBA00022448"/>
    </source>
</evidence>
<keyword evidence="3" id="KW-0547">Nucleotide-binding</keyword>
<dbReference type="PANTHER" id="PTHR42788">
    <property type="entry name" value="TAURINE IMPORT ATP-BINDING PROTEIN-RELATED"/>
    <property type="match status" value="1"/>
</dbReference>
<dbReference type="EMBL" id="WTMY01000041">
    <property type="protein sequence ID" value="MWL45307.1"/>
    <property type="molecule type" value="Genomic_DNA"/>
</dbReference>
<comment type="caution">
    <text evidence="6">The sequence shown here is derived from an EMBL/GenBank/DDBJ whole genome shotgun (WGS) entry which is preliminary data.</text>
</comment>
<dbReference type="Pfam" id="PF00005">
    <property type="entry name" value="ABC_tran"/>
    <property type="match status" value="1"/>
</dbReference>
<dbReference type="InterPro" id="IPR027417">
    <property type="entry name" value="P-loop_NTPase"/>
</dbReference>
<sequence>MYTIICEQLTKTFESPRGSITPIKNLSLTFEQGSINAIIGQSGCGKTTLLRLLAGLDIPTDGSIRFCGTSKTPRISVVFQEPRLFPWFNVRENIRLSVRHLEYEQQNRFVNEALELVRLTHVAEANPTELSGGMAQRVGLARALCPHPDIILLDEAFSALDALTRTQLYDEFMAIHAALPMTTVLVTHDVTEAVLLASRIYRLGTGTLKAIYDVTFPYPRRLSIPGVAEMSDEILTAFIVEERI</sequence>
<reference evidence="6 7" key="1">
    <citation type="submission" date="2019-12" db="EMBL/GenBank/DDBJ databases">
        <title>Enteriobacteria Tanzani isolates_10432.</title>
        <authorList>
            <person name="Subbiah M."/>
            <person name="Call D."/>
        </authorList>
    </citation>
    <scope>NUCLEOTIDE SEQUENCE [LARGE SCALE GENOMIC DNA]</scope>
    <source>
        <strain evidence="6 7">10432wF6</strain>
    </source>
</reference>
<keyword evidence="2" id="KW-0813">Transport</keyword>
<evidence type="ECO:0000256" key="1">
    <source>
        <dbReference type="ARBA" id="ARBA00005417"/>
    </source>
</evidence>
<keyword evidence="4 6" id="KW-0067">ATP-binding</keyword>
<proteinExistence type="inferred from homology"/>
<gene>
    <name evidence="6" type="ORF">GQM04_07180</name>
</gene>
<dbReference type="Gene3D" id="3.40.50.300">
    <property type="entry name" value="P-loop containing nucleotide triphosphate hydrolases"/>
    <property type="match status" value="1"/>
</dbReference>
<dbReference type="InterPro" id="IPR003593">
    <property type="entry name" value="AAA+_ATPase"/>
</dbReference>
<dbReference type="RefSeq" id="WP_097332697.1">
    <property type="nucleotide sequence ID" value="NZ_NLVM01000099.1"/>
</dbReference>
<dbReference type="SMART" id="SM00382">
    <property type="entry name" value="AAA"/>
    <property type="match status" value="1"/>
</dbReference>
<evidence type="ECO:0000313" key="7">
    <source>
        <dbReference type="Proteomes" id="UP000487258"/>
    </source>
</evidence>
<dbReference type="PROSITE" id="PS50893">
    <property type="entry name" value="ABC_TRANSPORTER_2"/>
    <property type="match status" value="1"/>
</dbReference>
<dbReference type="Proteomes" id="UP000487258">
    <property type="component" value="Unassembled WGS sequence"/>
</dbReference>
<dbReference type="GO" id="GO:0005524">
    <property type="term" value="F:ATP binding"/>
    <property type="evidence" value="ECO:0007669"/>
    <property type="project" value="UniProtKB-KW"/>
</dbReference>
<organism evidence="6 7">
    <name type="scientific">Escherichia coli</name>
    <dbReference type="NCBI Taxonomy" id="562"/>
    <lineage>
        <taxon>Bacteria</taxon>
        <taxon>Pseudomonadati</taxon>
        <taxon>Pseudomonadota</taxon>
        <taxon>Gammaproteobacteria</taxon>
        <taxon>Enterobacterales</taxon>
        <taxon>Enterobacteriaceae</taxon>
        <taxon>Escherichia</taxon>
    </lineage>
</organism>
<dbReference type="AlphaFoldDB" id="A0A6L6ZSY9"/>
<name>A0A6L6ZSY9_ECOLX</name>
<comment type="similarity">
    <text evidence="1">Belongs to the ABC transporter superfamily.</text>
</comment>
<dbReference type="InterPro" id="IPR017871">
    <property type="entry name" value="ABC_transporter-like_CS"/>
</dbReference>
<accession>A0A6L6ZSY9</accession>
<dbReference type="InterPro" id="IPR050166">
    <property type="entry name" value="ABC_transporter_ATP-bind"/>
</dbReference>